<dbReference type="EMBL" id="KN737262">
    <property type="protein sequence ID" value="KIH55494.1"/>
    <property type="molecule type" value="Genomic_DNA"/>
</dbReference>
<feature type="compositionally biased region" description="Low complexity" evidence="1">
    <location>
        <begin position="34"/>
        <end position="53"/>
    </location>
</feature>
<dbReference type="AlphaFoldDB" id="A0A0C2G9F8"/>
<evidence type="ECO:0000313" key="3">
    <source>
        <dbReference type="Proteomes" id="UP000054047"/>
    </source>
</evidence>
<organism evidence="2 3">
    <name type="scientific">Ancylostoma duodenale</name>
    <dbReference type="NCBI Taxonomy" id="51022"/>
    <lineage>
        <taxon>Eukaryota</taxon>
        <taxon>Metazoa</taxon>
        <taxon>Ecdysozoa</taxon>
        <taxon>Nematoda</taxon>
        <taxon>Chromadorea</taxon>
        <taxon>Rhabditida</taxon>
        <taxon>Rhabditina</taxon>
        <taxon>Rhabditomorpha</taxon>
        <taxon>Strongyloidea</taxon>
        <taxon>Ancylostomatidae</taxon>
        <taxon>Ancylostomatinae</taxon>
        <taxon>Ancylostoma</taxon>
    </lineage>
</organism>
<gene>
    <name evidence="2" type="ORF">ANCDUO_14348</name>
</gene>
<feature type="compositionally biased region" description="Polar residues" evidence="1">
    <location>
        <begin position="121"/>
        <end position="132"/>
    </location>
</feature>
<dbReference type="Proteomes" id="UP000054047">
    <property type="component" value="Unassembled WGS sequence"/>
</dbReference>
<feature type="region of interest" description="Disordered" evidence="1">
    <location>
        <begin position="291"/>
        <end position="365"/>
    </location>
</feature>
<proteinExistence type="predicted"/>
<evidence type="ECO:0000313" key="2">
    <source>
        <dbReference type="EMBL" id="KIH55494.1"/>
    </source>
</evidence>
<sequence>MFTCPGSCGGGYRHGDEISPYPEGATSITERRTSAPSTSGAGNAGTGAAAAVPSSPPAPGTIQFDGHVPCLRRDMHALSAECDRTTLGFAANEQRKSSEPVGHHRSFLTKMNVRKSHSSDPHMTSTDSAQSSEGHKKRKTQSSSERWEATKLELKLPPGLEEHCPSSSLADIYGDPTKAPRHGIEELLRNAHTSDIVRDFYNERRRALPTSGEPVESAPEGRPEASGPAMIRRGCDEHVHVFPLIEVDRAFKDESMPSGFKCADEPDERVLHMSGLNVGCEDTGVVFGSPGGMRASVHQNGAAGGENSSPSDSSGDLTSAMDSTFGDGHLGTTPPLYSRGAGKMYLGDSDGGTTTSPRAKRPLFS</sequence>
<feature type="region of interest" description="Disordered" evidence="1">
    <location>
        <begin position="112"/>
        <end position="148"/>
    </location>
</feature>
<reference evidence="2 3" key="1">
    <citation type="submission" date="2013-12" db="EMBL/GenBank/DDBJ databases">
        <title>Draft genome of the parsitic nematode Ancylostoma duodenale.</title>
        <authorList>
            <person name="Mitreva M."/>
        </authorList>
    </citation>
    <scope>NUCLEOTIDE SEQUENCE [LARGE SCALE GENOMIC DNA]</scope>
    <source>
        <strain evidence="2 3">Zhejiang</strain>
    </source>
</reference>
<keyword evidence="3" id="KW-1185">Reference proteome</keyword>
<accession>A0A0C2G9F8</accession>
<feature type="region of interest" description="Disordered" evidence="1">
    <location>
        <begin position="1"/>
        <end position="66"/>
    </location>
</feature>
<name>A0A0C2G9F8_9BILA</name>
<evidence type="ECO:0000256" key="1">
    <source>
        <dbReference type="SAM" id="MobiDB-lite"/>
    </source>
</evidence>
<protein>
    <submittedName>
        <fullName evidence="2">Uncharacterized protein</fullName>
    </submittedName>
</protein>
<dbReference type="OrthoDB" id="5839564at2759"/>
<feature type="compositionally biased region" description="Low complexity" evidence="1">
    <location>
        <begin position="308"/>
        <end position="319"/>
    </location>
</feature>